<organism evidence="2 3">
    <name type="scientific">Arachis duranensis</name>
    <name type="common">Wild peanut</name>
    <dbReference type="NCBI Taxonomy" id="130453"/>
    <lineage>
        <taxon>Eukaryota</taxon>
        <taxon>Viridiplantae</taxon>
        <taxon>Streptophyta</taxon>
        <taxon>Embryophyta</taxon>
        <taxon>Tracheophyta</taxon>
        <taxon>Spermatophyta</taxon>
        <taxon>Magnoliopsida</taxon>
        <taxon>eudicotyledons</taxon>
        <taxon>Gunneridae</taxon>
        <taxon>Pentapetalae</taxon>
        <taxon>rosids</taxon>
        <taxon>fabids</taxon>
        <taxon>Fabales</taxon>
        <taxon>Fabaceae</taxon>
        <taxon>Papilionoideae</taxon>
        <taxon>50 kb inversion clade</taxon>
        <taxon>dalbergioids sensu lato</taxon>
        <taxon>Dalbergieae</taxon>
        <taxon>Pterocarpus clade</taxon>
        <taxon>Arachis</taxon>
    </lineage>
</organism>
<feature type="region of interest" description="Disordered" evidence="1">
    <location>
        <begin position="491"/>
        <end position="525"/>
    </location>
</feature>
<feature type="compositionally biased region" description="Low complexity" evidence="1">
    <location>
        <begin position="287"/>
        <end position="301"/>
    </location>
</feature>
<feature type="region of interest" description="Disordered" evidence="1">
    <location>
        <begin position="355"/>
        <end position="379"/>
    </location>
</feature>
<dbReference type="Proteomes" id="UP000515211">
    <property type="component" value="Chromosome 3"/>
</dbReference>
<accession>A0A9C6TT07</accession>
<feature type="compositionally biased region" description="Low complexity" evidence="1">
    <location>
        <begin position="221"/>
        <end position="231"/>
    </location>
</feature>
<reference evidence="3" key="2">
    <citation type="submission" date="2025-08" db="UniProtKB">
        <authorList>
            <consortium name="RefSeq"/>
        </authorList>
    </citation>
    <scope>IDENTIFICATION</scope>
    <source>
        <tissue evidence="3">Whole plant</tissue>
    </source>
</reference>
<sequence length="1073" mass="117799">MRFSPAKESRQDGLLFRERQDDEDDLALFIEMESKENFLLQPSDDLEDPFSMQLRHFPDTKVRISIHGQGETSDLLNADDDENDYDWLFTPPDTPLFPSLDDEPQQINVVGRGSPQSKPISISRSSMMERSYVSRRSSTPTPRRTSTGSVGPAISSGIRGASPVKTSRGNFASPKIRAWQTSSSNFSCAAPPNLCTSLADRPKIPASRNGRDSTSKFSRQSMSPTASWSSSSFLSQDRDQFSSYSKDSVASSGCDDVDSLQSIPVGSLDRANSIKGGSRSNVKYPTSKKSSSMASPNSAPKRSFDSALRQMDRKSHQKMFRPLLSSVPSTTFYVGKANSAKCSLVYSDSSATSISNVSSDHGRSCAQDTKGSDQNQDDRVKGTEKILYSDIHEEVFSFDEIDILNENIGCVAESKDSIHHDIDTELNVTSKTSNVRGDISEPACFENIATCSSCGCCYEVTEQAEKYIKLCLQCSRENTLLRHNIAETNLEVSNDSSESSTNFPAEQKPLAEIDQQPVGSELPQESDAGNMRVFLDEQEAKGSQSSSPEVIQGHLQQGPTPSSSVEESAQMHSCQLEVDQSGIDYKKPDNHLKDQELYHSQDRPNLKVNHLLEGNGISVLLRRSRSSRGTIVQGRTVTAATLSYDDLYFPRGSVNGIRRSTGHHSYSALSSVDFSLAKHSEFHVQRQSIGKKLNVDCKYDPRIKCPSTASSISGTSNHSHHGLDFMVPETSINTGCGILQDKPKDICEFQASEDAVAYVIDASIVPIFVEEDKLEKHDYSRVTDASETEMLSQAIGVRSDDNSITSFRNYGDCISYSYVDDHPDHASSISNTEASLKDPMSSLDEKNGIKITNVDGMDALVSTNNSAIIKSEIEGENFCQNDSGVADGNLSMVSKCTVDESQEHSVLHSSNDSPRDFVSELNTAEYSHGIEGSTITVECQEAGNTRSLTLEEATDTILFCSSIIHDLAYQVATIAMEKELLDPLEGSEPTLTILEKADKKDSRNRMDGKRPSKPQKVKPTTPETDVKPLFANKTENNENVHKSLPRTIGLLDKVDGLKPPPNKLESKCNCIIM</sequence>
<dbReference type="GO" id="GO:0043622">
    <property type="term" value="P:cortical microtubule organization"/>
    <property type="evidence" value="ECO:0007669"/>
    <property type="project" value="TreeGrafter"/>
</dbReference>
<evidence type="ECO:0000256" key="1">
    <source>
        <dbReference type="SAM" id="MobiDB-lite"/>
    </source>
</evidence>
<dbReference type="PANTHER" id="PTHR31949">
    <property type="entry name" value="GASTRIC MUCIN-LIKE PROTEIN"/>
    <property type="match status" value="1"/>
</dbReference>
<feature type="compositionally biased region" description="Polar residues" evidence="1">
    <location>
        <begin position="491"/>
        <end position="504"/>
    </location>
</feature>
<feature type="region of interest" description="Disordered" evidence="1">
    <location>
        <begin position="108"/>
        <end position="169"/>
    </location>
</feature>
<feature type="region of interest" description="Disordered" evidence="1">
    <location>
        <begin position="268"/>
        <end position="312"/>
    </location>
</feature>
<feature type="region of interest" description="Disordered" evidence="1">
    <location>
        <begin position="198"/>
        <end position="231"/>
    </location>
</feature>
<gene>
    <name evidence="3" type="primary">LOC107481920</name>
</gene>
<dbReference type="GO" id="GO:0055028">
    <property type="term" value="C:cortical microtubule"/>
    <property type="evidence" value="ECO:0007669"/>
    <property type="project" value="TreeGrafter"/>
</dbReference>
<feature type="region of interest" description="Disordered" evidence="1">
    <location>
        <begin position="994"/>
        <end position="1027"/>
    </location>
</feature>
<proteinExistence type="predicted"/>
<name>A0A9C6TT07_ARADU</name>
<feature type="compositionally biased region" description="Basic and acidic residues" evidence="1">
    <location>
        <begin position="995"/>
        <end position="1010"/>
    </location>
</feature>
<feature type="compositionally biased region" description="Polar residues" evidence="1">
    <location>
        <begin position="541"/>
        <end position="568"/>
    </location>
</feature>
<evidence type="ECO:0000313" key="3">
    <source>
        <dbReference type="RefSeq" id="XP_052114758.1"/>
    </source>
</evidence>
<reference evidence="2" key="1">
    <citation type="journal article" date="2016" name="Nat. Genet.">
        <title>The genome sequences of Arachis duranensis and Arachis ipaensis, the diploid ancestors of cultivated peanut.</title>
        <authorList>
            <person name="Bertioli D.J."/>
            <person name="Cannon S.B."/>
            <person name="Froenicke L."/>
            <person name="Huang G."/>
            <person name="Farmer A.D."/>
            <person name="Cannon E.K."/>
            <person name="Liu X."/>
            <person name="Gao D."/>
            <person name="Clevenger J."/>
            <person name="Dash S."/>
            <person name="Ren L."/>
            <person name="Moretzsohn M.C."/>
            <person name="Shirasawa K."/>
            <person name="Huang W."/>
            <person name="Vidigal B."/>
            <person name="Abernathy B."/>
            <person name="Chu Y."/>
            <person name="Niederhuth C.E."/>
            <person name="Umale P."/>
            <person name="Araujo A.C."/>
            <person name="Kozik A."/>
            <person name="Kim K.D."/>
            <person name="Burow M.D."/>
            <person name="Varshney R.K."/>
            <person name="Wang X."/>
            <person name="Zhang X."/>
            <person name="Barkley N."/>
            <person name="Guimaraes P.M."/>
            <person name="Isobe S."/>
            <person name="Guo B."/>
            <person name="Liao B."/>
            <person name="Stalker H.T."/>
            <person name="Schmitz R.J."/>
            <person name="Scheffler B.E."/>
            <person name="Leal-Bertioli S.C."/>
            <person name="Xun X."/>
            <person name="Jackson S.A."/>
            <person name="Michelmore R."/>
            <person name="Ozias-Akins P."/>
        </authorList>
    </citation>
    <scope>NUCLEOTIDE SEQUENCE [LARGE SCALE GENOMIC DNA]</scope>
    <source>
        <strain evidence="2">cv. V14167</strain>
    </source>
</reference>
<dbReference type="KEGG" id="adu:107481920"/>
<evidence type="ECO:0000313" key="2">
    <source>
        <dbReference type="Proteomes" id="UP000515211"/>
    </source>
</evidence>
<dbReference type="GeneID" id="107481920"/>
<keyword evidence="2" id="KW-1185">Reference proteome</keyword>
<feature type="compositionally biased region" description="Low complexity" evidence="1">
    <location>
        <begin position="120"/>
        <end position="147"/>
    </location>
</feature>
<feature type="region of interest" description="Disordered" evidence="1">
    <location>
        <begin position="538"/>
        <end position="568"/>
    </location>
</feature>
<dbReference type="RefSeq" id="XP_052114758.1">
    <property type="nucleotide sequence ID" value="XM_052258798.1"/>
</dbReference>
<dbReference type="PANTHER" id="PTHR31949:SF3">
    <property type="entry name" value="RUN_FYVE DOMAIN PROTEIN"/>
    <property type="match status" value="1"/>
</dbReference>
<protein>
    <submittedName>
        <fullName evidence="3">LOW QUALITY PROTEIN: uncharacterized protein LOC107481920</fullName>
    </submittedName>
</protein>
<dbReference type="AlphaFoldDB" id="A0A9C6TT07"/>